<reference evidence="1 2" key="1">
    <citation type="submission" date="2023-01" db="EMBL/GenBank/DDBJ databases">
        <authorList>
            <person name="Whitehead M."/>
        </authorList>
    </citation>
    <scope>NUCLEOTIDE SEQUENCE [LARGE SCALE GENOMIC DNA]</scope>
</reference>
<comment type="caution">
    <text evidence="1">The sequence shown here is derived from an EMBL/GenBank/DDBJ whole genome shotgun (WGS) entry which is preliminary data.</text>
</comment>
<evidence type="ECO:0000313" key="1">
    <source>
        <dbReference type="EMBL" id="CAI6376759.1"/>
    </source>
</evidence>
<proteinExistence type="predicted"/>
<accession>A0AAV0Y726</accession>
<keyword evidence="2" id="KW-1185">Reference proteome</keyword>
<dbReference type="AlphaFoldDB" id="A0AAV0Y726"/>
<sequence>MDINTLLQQNRFSVFSLGAFLGPDVTEEQRIVSGKQGEIIFSYFSIIPNEFDVPECRCGRPMYRVIDSSRKLGYRFKCADGHRMNPTKNTFFEYVHVAGELGRIRVQ</sequence>
<protein>
    <submittedName>
        <fullName evidence="1">Uncharacterized protein</fullName>
    </submittedName>
</protein>
<dbReference type="Proteomes" id="UP001160148">
    <property type="component" value="Unassembled WGS sequence"/>
</dbReference>
<dbReference type="EMBL" id="CARXXK010001572">
    <property type="protein sequence ID" value="CAI6376759.1"/>
    <property type="molecule type" value="Genomic_DNA"/>
</dbReference>
<gene>
    <name evidence="1" type="ORF">MEUPH1_LOCUS30097</name>
</gene>
<evidence type="ECO:0000313" key="2">
    <source>
        <dbReference type="Proteomes" id="UP001160148"/>
    </source>
</evidence>
<name>A0AAV0Y726_9HEMI</name>
<organism evidence="1 2">
    <name type="scientific">Macrosiphum euphorbiae</name>
    <name type="common">potato aphid</name>
    <dbReference type="NCBI Taxonomy" id="13131"/>
    <lineage>
        <taxon>Eukaryota</taxon>
        <taxon>Metazoa</taxon>
        <taxon>Ecdysozoa</taxon>
        <taxon>Arthropoda</taxon>
        <taxon>Hexapoda</taxon>
        <taxon>Insecta</taxon>
        <taxon>Pterygota</taxon>
        <taxon>Neoptera</taxon>
        <taxon>Paraneoptera</taxon>
        <taxon>Hemiptera</taxon>
        <taxon>Sternorrhyncha</taxon>
        <taxon>Aphidomorpha</taxon>
        <taxon>Aphidoidea</taxon>
        <taxon>Aphididae</taxon>
        <taxon>Macrosiphini</taxon>
        <taxon>Macrosiphum</taxon>
    </lineage>
</organism>